<proteinExistence type="predicted"/>
<evidence type="ECO:0000313" key="3">
    <source>
        <dbReference type="Proteomes" id="UP000507140"/>
    </source>
</evidence>
<feature type="compositionally biased region" description="Polar residues" evidence="1">
    <location>
        <begin position="232"/>
        <end position="241"/>
    </location>
</feature>
<organism evidence="2 3">
    <name type="scientific">Achromobacter mucicolens</name>
    <dbReference type="NCBI Taxonomy" id="1389922"/>
    <lineage>
        <taxon>Bacteria</taxon>
        <taxon>Pseudomonadati</taxon>
        <taxon>Pseudomonadota</taxon>
        <taxon>Betaproteobacteria</taxon>
        <taxon>Burkholderiales</taxon>
        <taxon>Alcaligenaceae</taxon>
        <taxon>Achromobacter</taxon>
    </lineage>
</organism>
<dbReference type="Proteomes" id="UP000507140">
    <property type="component" value="Unassembled WGS sequence"/>
</dbReference>
<dbReference type="EMBL" id="CADIKR010000013">
    <property type="protein sequence ID" value="CAB3924440.1"/>
    <property type="molecule type" value="Genomic_DNA"/>
</dbReference>
<protein>
    <submittedName>
        <fullName evidence="2">Uncharacterized protein</fullName>
    </submittedName>
</protein>
<feature type="region of interest" description="Disordered" evidence="1">
    <location>
        <begin position="232"/>
        <end position="262"/>
    </location>
</feature>
<gene>
    <name evidence="2" type="ORF">LMG3415_05859</name>
</gene>
<reference evidence="2 3" key="1">
    <citation type="submission" date="2020-04" db="EMBL/GenBank/DDBJ databases">
        <authorList>
            <person name="De Canck E."/>
        </authorList>
    </citation>
    <scope>NUCLEOTIDE SEQUENCE [LARGE SCALE GENOMIC DNA]</scope>
    <source>
        <strain evidence="2 3">LMG 3415</strain>
    </source>
</reference>
<sequence length="262" mass="27803">MMSVTRFTEATISCIVAPARSTCCEPAPTLETESSIRPLISLAACALRCASERTSPATTAKPLPCSPARAASTAAFSARMLVWNAMPSMTDTISEILRELAEMPSMVLTTSATAEPPRSATSDALAASWLAWRALSAFCLTVDASCSIDAAVSSREAACSSVRLDRSVLPAEISREPTLISSTPRRTAETVRARLSCMRLTAAISAPTSFVELTSTRTVRSPAAILSKLSPTARSGRSTTRFMKRNAPSDTARISSARPMYT</sequence>
<name>A0ABM8LME2_9BURK</name>
<accession>A0ABM8LME2</accession>
<comment type="caution">
    <text evidence="2">The sequence shown here is derived from an EMBL/GenBank/DDBJ whole genome shotgun (WGS) entry which is preliminary data.</text>
</comment>
<evidence type="ECO:0000256" key="1">
    <source>
        <dbReference type="SAM" id="MobiDB-lite"/>
    </source>
</evidence>
<evidence type="ECO:0000313" key="2">
    <source>
        <dbReference type="EMBL" id="CAB3924440.1"/>
    </source>
</evidence>
<keyword evidence="3" id="KW-1185">Reference proteome</keyword>